<evidence type="ECO:0000256" key="4">
    <source>
        <dbReference type="ARBA" id="ARBA00022692"/>
    </source>
</evidence>
<dbReference type="InterPro" id="IPR001757">
    <property type="entry name" value="P_typ_ATPase"/>
</dbReference>
<sequence>MNWYTKSIDESLQKLQTNKEKGLIHAEALERLEKTGPNQLIQEKQTSPWTLFFHQFTDFMIIVLIGACIVSALLGEWIDALAILAVVLFNGIMGFVQEFKAEKSLAALRKLTAPTAQILRDGEIYILPSSSIVPGDIIVIEAGAIIPADLRLIETGRLTIEEASLTGESVPISKNAAITYEKEIPLGDQKNMAFMSTVVTAGKGLGIAVNTGMQTELGKIAHMVQSVGKETTPLQKRLERFGKGLVYICLAICAIVFVMGIMRHEPFMEMFLTSIALAVSAIPEGLPIVITVTLALGVQQMVKRHALIRRLPSVETLGCVQIICSDKTGTLTQNEMTVTRIATLDKCIEISGVGYTPDGQFYQETVGIDPEQDDTLMLLLKTGVLCNNARLYKNEEGWRMVGDPTEGALIVAARKAGLTQEQLLNEYNLVEEFPFDSERKMMTVVYQDAESGKISFTKGAPDILLGLCKYIHTGDRVRELTEQDRAAILNANEIFASQALRVLGFGYRKEVSPLTNANISTPLPSASGGQMDNATSMANTNPDIETEMTFVGIAGMIDPPREEVKQAIAECKTAGIRTVMITGDHKITAVAIAKELDAFDETRDIALSGAELDALSDLEFSKIVDTVRVYARVSPANKLRVVNTLKSHGYTVAMTGDGINDAPAVKEADIGIAMGITGTDVTKEASDMVLTDDNFASIVSAVKEGRRIYANIKKAIHFLLSCNMGEVIVVFVAMLMGLPLPLLPLQILWMNLVTDGFPALALAVEKEEAGIMKQPPRSPKEDIITKQLGIMLLIEGIFMGIFTLAAYMMYPHNTPEEVMKARTIAFTVLIFCQKFHIFNCRSLTVSTFKIGLFTNWWIVASVLFILFTQIAIVHIPCLQLIFKTVPLTLNDWGIVLGLSILPLVGGEMYKLMVNIQGKRT</sequence>
<feature type="domain" description="Cation-transporting P-type ATPase N-terminal" evidence="12">
    <location>
        <begin position="2"/>
        <end position="76"/>
    </location>
</feature>
<dbReference type="Proteomes" id="UP000183085">
    <property type="component" value="Unassembled WGS sequence"/>
</dbReference>
<dbReference type="Pfam" id="PF00690">
    <property type="entry name" value="Cation_ATPase_N"/>
    <property type="match status" value="1"/>
</dbReference>
<dbReference type="STRING" id="1817895.AUJ95_05860"/>
<evidence type="ECO:0000256" key="6">
    <source>
        <dbReference type="ARBA" id="ARBA00022741"/>
    </source>
</evidence>
<organism evidence="13 14">
    <name type="scientific">Candidatus Desantisbacteria bacterium CG2_30_40_21</name>
    <dbReference type="NCBI Taxonomy" id="1817895"/>
    <lineage>
        <taxon>Bacteria</taxon>
        <taxon>Candidatus Desantisiibacteriota</taxon>
    </lineage>
</organism>
<dbReference type="FunFam" id="3.40.50.1000:FF:000028">
    <property type="entry name" value="Calcium-transporting P-type ATPase, putative"/>
    <property type="match status" value="1"/>
</dbReference>
<dbReference type="InterPro" id="IPR008250">
    <property type="entry name" value="ATPase_P-typ_transduc_dom_A_sf"/>
</dbReference>
<dbReference type="InterPro" id="IPR044492">
    <property type="entry name" value="P_typ_ATPase_HD_dom"/>
</dbReference>
<dbReference type="GO" id="GO:0016887">
    <property type="term" value="F:ATP hydrolysis activity"/>
    <property type="evidence" value="ECO:0007669"/>
    <property type="project" value="InterPro"/>
</dbReference>
<feature type="transmembrane region" description="Helical" evidence="11">
    <location>
        <begin position="788"/>
        <end position="809"/>
    </location>
</feature>
<dbReference type="GO" id="GO:0140352">
    <property type="term" value="P:export from cell"/>
    <property type="evidence" value="ECO:0007669"/>
    <property type="project" value="UniProtKB-ARBA"/>
</dbReference>
<dbReference type="SMART" id="SM00831">
    <property type="entry name" value="Cation_ATPase_N"/>
    <property type="match status" value="1"/>
</dbReference>
<dbReference type="Pfam" id="PF00122">
    <property type="entry name" value="E1-E2_ATPase"/>
    <property type="match status" value="1"/>
</dbReference>
<dbReference type="GO" id="GO:0019829">
    <property type="term" value="F:ATPase-coupled monoatomic cation transmembrane transporter activity"/>
    <property type="evidence" value="ECO:0007669"/>
    <property type="project" value="UniProtKB-ARBA"/>
</dbReference>
<comment type="subcellular location">
    <subcellularLocation>
        <location evidence="1">Cell membrane</location>
        <topology evidence="1">Multi-pass membrane protein</topology>
    </subcellularLocation>
</comment>
<evidence type="ECO:0000313" key="14">
    <source>
        <dbReference type="Proteomes" id="UP000183085"/>
    </source>
</evidence>
<dbReference type="InterPro" id="IPR023299">
    <property type="entry name" value="ATPase_P-typ_cyto_dom_N"/>
</dbReference>
<dbReference type="PRINTS" id="PR00121">
    <property type="entry name" value="NAKATPASE"/>
</dbReference>
<feature type="transmembrane region" description="Helical" evidence="11">
    <location>
        <begin position="51"/>
        <end position="74"/>
    </location>
</feature>
<dbReference type="Gene3D" id="3.40.1110.10">
    <property type="entry name" value="Calcium-transporting ATPase, cytoplasmic domain N"/>
    <property type="match status" value="1"/>
</dbReference>
<comment type="similarity">
    <text evidence="2">Belongs to the cation transport ATPase (P-type) (TC 3.A.3) family. Type IIA subfamily.</text>
</comment>
<name>A0A1J5E765_9BACT</name>
<dbReference type="InterPro" id="IPR004014">
    <property type="entry name" value="ATPase_P-typ_cation-transptr_N"/>
</dbReference>
<keyword evidence="6" id="KW-0547">Nucleotide-binding</keyword>
<keyword evidence="5" id="KW-0479">Metal-binding</keyword>
<dbReference type="InterPro" id="IPR023214">
    <property type="entry name" value="HAD_sf"/>
</dbReference>
<dbReference type="InterPro" id="IPR006068">
    <property type="entry name" value="ATPase_P-typ_cation-transptr_C"/>
</dbReference>
<dbReference type="InterPro" id="IPR018303">
    <property type="entry name" value="ATPase_P-typ_P_site"/>
</dbReference>
<dbReference type="CDD" id="cd02089">
    <property type="entry name" value="P-type_ATPase_Ca_prok"/>
    <property type="match status" value="1"/>
</dbReference>
<dbReference type="SUPFAM" id="SSF81660">
    <property type="entry name" value="Metal cation-transporting ATPase, ATP-binding domain N"/>
    <property type="match status" value="1"/>
</dbReference>
<dbReference type="EMBL" id="MNYI01000158">
    <property type="protein sequence ID" value="OIP39150.1"/>
    <property type="molecule type" value="Genomic_DNA"/>
</dbReference>
<accession>A0A1J5E765</accession>
<evidence type="ECO:0000256" key="2">
    <source>
        <dbReference type="ARBA" id="ARBA00005675"/>
    </source>
</evidence>
<dbReference type="GO" id="GO:0098662">
    <property type="term" value="P:inorganic cation transmembrane transport"/>
    <property type="evidence" value="ECO:0007669"/>
    <property type="project" value="UniProtKB-ARBA"/>
</dbReference>
<dbReference type="PANTHER" id="PTHR43294">
    <property type="entry name" value="SODIUM/POTASSIUM-TRANSPORTING ATPASE SUBUNIT ALPHA"/>
    <property type="match status" value="1"/>
</dbReference>
<feature type="transmembrane region" description="Helical" evidence="11">
    <location>
        <begin position="274"/>
        <end position="298"/>
    </location>
</feature>
<evidence type="ECO:0000256" key="11">
    <source>
        <dbReference type="SAM" id="Phobius"/>
    </source>
</evidence>
<dbReference type="InterPro" id="IPR036412">
    <property type="entry name" value="HAD-like_sf"/>
</dbReference>
<dbReference type="SUPFAM" id="SSF81665">
    <property type="entry name" value="Calcium ATPase, transmembrane domain M"/>
    <property type="match status" value="1"/>
</dbReference>
<dbReference type="Gene3D" id="1.20.1110.10">
    <property type="entry name" value="Calcium-transporting ATPase, transmembrane domain"/>
    <property type="match status" value="1"/>
</dbReference>
<keyword evidence="8" id="KW-1278">Translocase</keyword>
<dbReference type="PANTHER" id="PTHR43294:SF21">
    <property type="entry name" value="CATION TRANSPORTING ATPASE"/>
    <property type="match status" value="1"/>
</dbReference>
<dbReference type="GO" id="GO:0005524">
    <property type="term" value="F:ATP binding"/>
    <property type="evidence" value="ECO:0007669"/>
    <property type="project" value="UniProtKB-KW"/>
</dbReference>
<keyword evidence="7" id="KW-0067">ATP-binding</keyword>
<dbReference type="PRINTS" id="PR00119">
    <property type="entry name" value="CATATPASE"/>
</dbReference>
<keyword evidence="4 11" id="KW-0812">Transmembrane</keyword>
<evidence type="ECO:0000256" key="3">
    <source>
        <dbReference type="ARBA" id="ARBA00022475"/>
    </source>
</evidence>
<dbReference type="InterPro" id="IPR059000">
    <property type="entry name" value="ATPase_P-type_domA"/>
</dbReference>
<dbReference type="PROSITE" id="PS00154">
    <property type="entry name" value="ATPASE_E1_E2"/>
    <property type="match status" value="1"/>
</dbReference>
<dbReference type="Gene3D" id="2.70.150.10">
    <property type="entry name" value="Calcium-transporting ATPase, cytoplasmic transduction domain A"/>
    <property type="match status" value="1"/>
</dbReference>
<dbReference type="SFLD" id="SFLDG00002">
    <property type="entry name" value="C1.7:_P-type_atpase_like"/>
    <property type="match status" value="1"/>
</dbReference>
<dbReference type="InterPro" id="IPR023298">
    <property type="entry name" value="ATPase_P-typ_TM_dom_sf"/>
</dbReference>
<evidence type="ECO:0000256" key="5">
    <source>
        <dbReference type="ARBA" id="ARBA00022723"/>
    </source>
</evidence>
<reference evidence="13 14" key="1">
    <citation type="journal article" date="2016" name="Environ. Microbiol.">
        <title>Genomic resolution of a cold subsurface aquifer community provides metabolic insights for novel microbes adapted to high CO concentrations.</title>
        <authorList>
            <person name="Probst A.J."/>
            <person name="Castelle C.J."/>
            <person name="Singh A."/>
            <person name="Brown C.T."/>
            <person name="Anantharaman K."/>
            <person name="Sharon I."/>
            <person name="Hug L.A."/>
            <person name="Burstein D."/>
            <person name="Emerson J.B."/>
            <person name="Thomas B.C."/>
            <person name="Banfield J.F."/>
        </authorList>
    </citation>
    <scope>NUCLEOTIDE SEQUENCE [LARGE SCALE GENOMIC DNA]</scope>
    <source>
        <strain evidence="13">CG2_30_40_21</strain>
    </source>
</reference>
<dbReference type="Gene3D" id="3.40.50.1000">
    <property type="entry name" value="HAD superfamily/HAD-like"/>
    <property type="match status" value="1"/>
</dbReference>
<protein>
    <recommendedName>
        <fullName evidence="12">Cation-transporting P-type ATPase N-terminal domain-containing protein</fullName>
    </recommendedName>
</protein>
<feature type="transmembrane region" description="Helical" evidence="11">
    <location>
        <begin position="821"/>
        <end position="838"/>
    </location>
</feature>
<dbReference type="GO" id="GO:0046873">
    <property type="term" value="F:metal ion transmembrane transporter activity"/>
    <property type="evidence" value="ECO:0007669"/>
    <property type="project" value="UniProtKB-ARBA"/>
</dbReference>
<dbReference type="SUPFAM" id="SSF56784">
    <property type="entry name" value="HAD-like"/>
    <property type="match status" value="1"/>
</dbReference>
<evidence type="ECO:0000313" key="13">
    <source>
        <dbReference type="EMBL" id="OIP39150.1"/>
    </source>
</evidence>
<feature type="transmembrane region" description="Helical" evidence="11">
    <location>
        <begin position="850"/>
        <end position="872"/>
    </location>
</feature>
<dbReference type="FunFam" id="2.70.150.10:FF:000016">
    <property type="entry name" value="Calcium-transporting P-type ATPase putative"/>
    <property type="match status" value="1"/>
</dbReference>
<feature type="transmembrane region" description="Helical" evidence="11">
    <location>
        <begin position="892"/>
        <end position="909"/>
    </location>
</feature>
<keyword evidence="3" id="KW-1003">Cell membrane</keyword>
<dbReference type="SUPFAM" id="SSF81653">
    <property type="entry name" value="Calcium ATPase, transduction domain A"/>
    <property type="match status" value="1"/>
</dbReference>
<feature type="transmembrane region" description="Helical" evidence="11">
    <location>
        <begin position="716"/>
        <end position="740"/>
    </location>
</feature>
<feature type="transmembrane region" description="Helical" evidence="11">
    <location>
        <begin position="80"/>
        <end position="99"/>
    </location>
</feature>
<evidence type="ECO:0000259" key="12">
    <source>
        <dbReference type="SMART" id="SM00831"/>
    </source>
</evidence>
<dbReference type="SFLD" id="SFLDS00003">
    <property type="entry name" value="Haloacid_Dehalogenase"/>
    <property type="match status" value="1"/>
</dbReference>
<feature type="transmembrane region" description="Helical" evidence="11">
    <location>
        <begin position="244"/>
        <end position="262"/>
    </location>
</feature>
<feature type="transmembrane region" description="Helical" evidence="11">
    <location>
        <begin position="746"/>
        <end position="764"/>
    </location>
</feature>
<dbReference type="AlphaFoldDB" id="A0A1J5E765"/>
<evidence type="ECO:0000256" key="9">
    <source>
        <dbReference type="ARBA" id="ARBA00022989"/>
    </source>
</evidence>
<keyword evidence="9 11" id="KW-1133">Transmembrane helix</keyword>
<gene>
    <name evidence="13" type="ORF">AUJ95_05860</name>
</gene>
<dbReference type="Pfam" id="PF00689">
    <property type="entry name" value="Cation_ATPase_C"/>
    <property type="match status" value="1"/>
</dbReference>
<evidence type="ECO:0000256" key="1">
    <source>
        <dbReference type="ARBA" id="ARBA00004651"/>
    </source>
</evidence>
<dbReference type="NCBIfam" id="TIGR01494">
    <property type="entry name" value="ATPase_P-type"/>
    <property type="match status" value="3"/>
</dbReference>
<dbReference type="FunFam" id="3.40.50.1000:FF:000001">
    <property type="entry name" value="Phospholipid-transporting ATPase IC"/>
    <property type="match status" value="1"/>
</dbReference>
<dbReference type="GO" id="GO:0046872">
    <property type="term" value="F:metal ion binding"/>
    <property type="evidence" value="ECO:0007669"/>
    <property type="project" value="UniProtKB-KW"/>
</dbReference>
<dbReference type="GO" id="GO:0005886">
    <property type="term" value="C:plasma membrane"/>
    <property type="evidence" value="ECO:0007669"/>
    <property type="project" value="UniProtKB-SubCell"/>
</dbReference>
<dbReference type="InterPro" id="IPR050510">
    <property type="entry name" value="Cation_transp_ATPase_P-type"/>
</dbReference>
<comment type="caution">
    <text evidence="13">The sequence shown here is derived from an EMBL/GenBank/DDBJ whole genome shotgun (WGS) entry which is preliminary data.</text>
</comment>
<proteinExistence type="inferred from homology"/>
<dbReference type="GO" id="GO:0015662">
    <property type="term" value="F:P-type ion transporter activity"/>
    <property type="evidence" value="ECO:0007669"/>
    <property type="project" value="UniProtKB-ARBA"/>
</dbReference>
<evidence type="ECO:0000256" key="7">
    <source>
        <dbReference type="ARBA" id="ARBA00022840"/>
    </source>
</evidence>
<evidence type="ECO:0000256" key="10">
    <source>
        <dbReference type="ARBA" id="ARBA00023136"/>
    </source>
</evidence>
<dbReference type="SFLD" id="SFLDF00027">
    <property type="entry name" value="p-type_atpase"/>
    <property type="match status" value="1"/>
</dbReference>
<evidence type="ECO:0000256" key="8">
    <source>
        <dbReference type="ARBA" id="ARBA00022967"/>
    </source>
</evidence>
<dbReference type="Pfam" id="PF13246">
    <property type="entry name" value="Cation_ATPase"/>
    <property type="match status" value="1"/>
</dbReference>
<keyword evidence="10 11" id="KW-0472">Membrane</keyword>